<feature type="domain" description="SWIM-type" evidence="3">
    <location>
        <begin position="52"/>
        <end position="85"/>
    </location>
</feature>
<gene>
    <name evidence="4" type="ORF">AHMF7616_00487</name>
</gene>
<proteinExistence type="predicted"/>
<evidence type="ECO:0000313" key="4">
    <source>
        <dbReference type="EMBL" id="RDC61898.1"/>
    </source>
</evidence>
<accession>A0A369QHX1</accession>
<dbReference type="Proteomes" id="UP000253919">
    <property type="component" value="Unassembled WGS sequence"/>
</dbReference>
<feature type="region of interest" description="Disordered" evidence="2">
    <location>
        <begin position="1"/>
        <end position="23"/>
    </location>
</feature>
<dbReference type="GO" id="GO:0008270">
    <property type="term" value="F:zinc ion binding"/>
    <property type="evidence" value="ECO:0007669"/>
    <property type="project" value="UniProtKB-KW"/>
</dbReference>
<dbReference type="EMBL" id="QASA01000001">
    <property type="protein sequence ID" value="RDC61898.1"/>
    <property type="molecule type" value="Genomic_DNA"/>
</dbReference>
<evidence type="ECO:0000313" key="5">
    <source>
        <dbReference type="Proteomes" id="UP000253919"/>
    </source>
</evidence>
<keyword evidence="1" id="KW-0862">Zinc</keyword>
<keyword evidence="5" id="KW-1185">Reference proteome</keyword>
<evidence type="ECO:0000259" key="3">
    <source>
        <dbReference type="PROSITE" id="PS50966"/>
    </source>
</evidence>
<reference evidence="4 5" key="1">
    <citation type="submission" date="2018-04" db="EMBL/GenBank/DDBJ databases">
        <title>Adhaeribacter sp. HMF7616 genome sequencing and assembly.</title>
        <authorList>
            <person name="Kang H."/>
            <person name="Kang J."/>
            <person name="Cha I."/>
            <person name="Kim H."/>
            <person name="Joh K."/>
        </authorList>
    </citation>
    <scope>NUCLEOTIDE SEQUENCE [LARGE SCALE GENOMIC DNA]</scope>
    <source>
        <strain evidence="4 5">HMF7616</strain>
    </source>
</reference>
<dbReference type="RefSeq" id="WP_115371413.1">
    <property type="nucleotide sequence ID" value="NZ_QASA01000001.1"/>
</dbReference>
<evidence type="ECO:0000256" key="1">
    <source>
        <dbReference type="PROSITE-ProRule" id="PRU00325"/>
    </source>
</evidence>
<dbReference type="InterPro" id="IPR007527">
    <property type="entry name" value="Znf_SWIM"/>
</dbReference>
<keyword evidence="1" id="KW-0479">Metal-binding</keyword>
<keyword evidence="1" id="KW-0863">Zinc-finger</keyword>
<organism evidence="4 5">
    <name type="scientific">Adhaeribacter pallidiroseus</name>
    <dbReference type="NCBI Taxonomy" id="2072847"/>
    <lineage>
        <taxon>Bacteria</taxon>
        <taxon>Pseudomonadati</taxon>
        <taxon>Bacteroidota</taxon>
        <taxon>Cytophagia</taxon>
        <taxon>Cytophagales</taxon>
        <taxon>Hymenobacteraceae</taxon>
        <taxon>Adhaeribacter</taxon>
    </lineage>
</organism>
<dbReference type="AlphaFoldDB" id="A0A369QHX1"/>
<name>A0A369QHX1_9BACT</name>
<evidence type="ECO:0000256" key="2">
    <source>
        <dbReference type="SAM" id="MobiDB-lite"/>
    </source>
</evidence>
<dbReference type="PROSITE" id="PS50966">
    <property type="entry name" value="ZF_SWIM"/>
    <property type="match status" value="1"/>
</dbReference>
<dbReference type="Pfam" id="PF04434">
    <property type="entry name" value="SWIM"/>
    <property type="match status" value="1"/>
</dbReference>
<sequence length="433" mass="48903">MNWSEEQVLALSPDTSSTKSGKDLARPEKWLTLATEDRALWGEIKGSGSTPYRTQIDLQNIAFKCSCPSRKFPCKHGLGLFLIYARKPEVFTAANPPEWVAEWLGKRTAKTEKKEEAPVKTPDPLAQTKRAEARETKILTGLAEISLWVKDLIRNGLLVVPEKSYSFWQNPAARLVDAQAPGVANLIRELGIISYVQEGWQSPLLHKLIQIYLLAQAYPAIANLPETVQADLKALVGWTQNQEELKAGAGLKDTWLVLAKQSTEEANILTQSYWLYGQNTGRSAMVLNFYHLSKPTDLGLLVGTALKAELLFYPGSFPLRALIKEQSQTMEMPELEEFNPLSVIQDQFATAIASYPWQNNLPCLVKSLNPFFYQNQWYLKDEENRYLTLDKNFKKSWQLLALSGGTPLNLFGLYRPQSFLPLGVWHNKTYLPL</sequence>
<comment type="caution">
    <text evidence="4">The sequence shown here is derived from an EMBL/GenBank/DDBJ whole genome shotgun (WGS) entry which is preliminary data.</text>
</comment>
<dbReference type="OrthoDB" id="9816340at2"/>
<protein>
    <recommendedName>
        <fullName evidence="3">SWIM-type domain-containing protein</fullName>
    </recommendedName>
</protein>